<dbReference type="GO" id="GO:0004518">
    <property type="term" value="F:nuclease activity"/>
    <property type="evidence" value="ECO:0007669"/>
    <property type="project" value="InterPro"/>
</dbReference>
<dbReference type="PANTHER" id="PTHR15160">
    <property type="entry name" value="VON HIPPEL-LINDAU PROTEIN"/>
    <property type="match status" value="1"/>
</dbReference>
<dbReference type="InterPro" id="IPR003729">
    <property type="entry name" value="Bi_nuclease_dom"/>
</dbReference>
<evidence type="ECO:0000259" key="1">
    <source>
        <dbReference type="PROSITE" id="PS51658"/>
    </source>
</evidence>
<accession>A0A7C1MBH3</accession>
<dbReference type="Pfam" id="PF02577">
    <property type="entry name" value="BFN_dom"/>
    <property type="match status" value="1"/>
</dbReference>
<dbReference type="Gene3D" id="3.10.690.10">
    <property type="entry name" value="Bifunctional nuclease domain"/>
    <property type="match status" value="1"/>
</dbReference>
<dbReference type="SUPFAM" id="SSF103256">
    <property type="entry name" value="Hypothetical protein TM0160"/>
    <property type="match status" value="1"/>
</dbReference>
<proteinExistence type="predicted"/>
<dbReference type="InterPro" id="IPR036104">
    <property type="entry name" value="BFN_sf"/>
</dbReference>
<evidence type="ECO:0000313" key="2">
    <source>
        <dbReference type="EMBL" id="HDZ50155.1"/>
    </source>
</evidence>
<reference evidence="2" key="1">
    <citation type="journal article" date="2020" name="mSystems">
        <title>Genome- and Community-Level Interaction Insights into Carbon Utilization and Element Cycling Functions of Hydrothermarchaeota in Hydrothermal Sediment.</title>
        <authorList>
            <person name="Zhou Z."/>
            <person name="Liu Y."/>
            <person name="Xu W."/>
            <person name="Pan J."/>
            <person name="Luo Z.H."/>
            <person name="Li M."/>
        </authorList>
    </citation>
    <scope>NUCLEOTIDE SEQUENCE [LARGE SCALE GENOMIC DNA]</scope>
    <source>
        <strain evidence="2">HyVt-329</strain>
    </source>
</reference>
<dbReference type="EMBL" id="DRFT01000205">
    <property type="protein sequence ID" value="HDZ50155.1"/>
    <property type="molecule type" value="Genomic_DNA"/>
</dbReference>
<feature type="domain" description="BFN" evidence="1">
    <location>
        <begin position="1"/>
        <end position="132"/>
    </location>
</feature>
<organism evidence="2">
    <name type="scientific">Aerophobetes bacterium</name>
    <dbReference type="NCBI Taxonomy" id="2030807"/>
    <lineage>
        <taxon>Bacteria</taxon>
        <taxon>Candidatus Aerophobota</taxon>
    </lineage>
</organism>
<dbReference type="Proteomes" id="UP000885667">
    <property type="component" value="Unassembled WGS sequence"/>
</dbReference>
<dbReference type="PROSITE" id="PS51658">
    <property type="entry name" value="BFN"/>
    <property type="match status" value="1"/>
</dbReference>
<sequence>MVEVKVVKVAIDVNTKMPVIVLKEKRGEKTLPIWVGLFEAQAIALALENVKPPRPLTHDLAKLLIEKLHGEVDRVVISDLKNNTFYARIIMRRNGENLEVDSRPSDAIALALRLKVPIFIDEAVLDKVAGGSKSVVETKPIGDAEVEDFKERLRDLKPEDFETS</sequence>
<dbReference type="AlphaFoldDB" id="A0A7C1MBH3"/>
<gene>
    <name evidence="2" type="ORF">ENH69_02920</name>
</gene>
<comment type="caution">
    <text evidence="2">The sequence shown here is derived from an EMBL/GenBank/DDBJ whole genome shotgun (WGS) entry which is preliminary data.</text>
</comment>
<name>A0A7C1MBH3_UNCAE</name>
<dbReference type="PANTHER" id="PTHR15160:SF1">
    <property type="entry name" value="VON HIPPEL-LINDAU DISEASE TUMOR SUPPRESSOR"/>
    <property type="match status" value="1"/>
</dbReference>
<protein>
    <submittedName>
        <fullName evidence="2">Bifunctional nuclease family protein</fullName>
    </submittedName>
</protein>